<reference evidence="5 6" key="1">
    <citation type="submission" date="2019-06" db="EMBL/GenBank/DDBJ databases">
        <title>Sorghum-associated microbial communities from plants grown in Nebraska, USA.</title>
        <authorList>
            <person name="Schachtman D."/>
        </authorList>
    </citation>
    <scope>NUCLEOTIDE SEQUENCE [LARGE SCALE GENOMIC DNA]</scope>
    <source>
        <strain evidence="5 6">1225</strain>
    </source>
</reference>
<name>A0A561QSI2_9HYPH</name>
<evidence type="ECO:0000313" key="5">
    <source>
        <dbReference type="EMBL" id="TWF53351.1"/>
    </source>
</evidence>
<comment type="similarity">
    <text evidence="2 4">Belongs to the FliE family.</text>
</comment>
<comment type="caution">
    <text evidence="5">The sequence shown here is derived from an EMBL/GenBank/DDBJ whole genome shotgun (WGS) entry which is preliminary data.</text>
</comment>
<dbReference type="GO" id="GO:0003774">
    <property type="term" value="F:cytoskeletal motor activity"/>
    <property type="evidence" value="ECO:0007669"/>
    <property type="project" value="InterPro"/>
</dbReference>
<keyword evidence="5" id="KW-0969">Cilium</keyword>
<dbReference type="HAMAP" id="MF_00724">
    <property type="entry name" value="FliE"/>
    <property type="match status" value="1"/>
</dbReference>
<dbReference type="Proteomes" id="UP000320653">
    <property type="component" value="Unassembled WGS sequence"/>
</dbReference>
<evidence type="ECO:0000256" key="2">
    <source>
        <dbReference type="ARBA" id="ARBA00009272"/>
    </source>
</evidence>
<sequence length="120" mass="12593">MIDQVQNVSSLSLTRGLDEVTSDKSSSTFGTLGANALGSTALTPGQATGQSFGEMLGNMATETVNSLKGAEAMSFKGIQGKANTREVVDAVLEAQQSLQTALSFRDKIVSAYLEITKMQI</sequence>
<evidence type="ECO:0000313" key="6">
    <source>
        <dbReference type="Proteomes" id="UP000320653"/>
    </source>
</evidence>
<organism evidence="5 6">
    <name type="scientific">Neorhizobium alkalisoli</name>
    <dbReference type="NCBI Taxonomy" id="528178"/>
    <lineage>
        <taxon>Bacteria</taxon>
        <taxon>Pseudomonadati</taxon>
        <taxon>Pseudomonadota</taxon>
        <taxon>Alphaproteobacteria</taxon>
        <taxon>Hyphomicrobiales</taxon>
        <taxon>Rhizobiaceae</taxon>
        <taxon>Rhizobium/Agrobacterium group</taxon>
        <taxon>Neorhizobium</taxon>
    </lineage>
</organism>
<evidence type="ECO:0000256" key="1">
    <source>
        <dbReference type="ARBA" id="ARBA00004117"/>
    </source>
</evidence>
<keyword evidence="5" id="KW-0282">Flagellum</keyword>
<dbReference type="PANTHER" id="PTHR34653">
    <property type="match status" value="1"/>
</dbReference>
<dbReference type="AlphaFoldDB" id="A0A561QSI2"/>
<accession>A0A561QSI2</accession>
<dbReference type="GO" id="GO:0009425">
    <property type="term" value="C:bacterial-type flagellum basal body"/>
    <property type="evidence" value="ECO:0007669"/>
    <property type="project" value="UniProtKB-SubCell"/>
</dbReference>
<evidence type="ECO:0000256" key="4">
    <source>
        <dbReference type="HAMAP-Rule" id="MF_00724"/>
    </source>
</evidence>
<dbReference type="EMBL" id="VIWP01000004">
    <property type="protein sequence ID" value="TWF53351.1"/>
    <property type="molecule type" value="Genomic_DNA"/>
</dbReference>
<dbReference type="Pfam" id="PF02049">
    <property type="entry name" value="FliE"/>
    <property type="match status" value="1"/>
</dbReference>
<evidence type="ECO:0000256" key="3">
    <source>
        <dbReference type="ARBA" id="ARBA00023143"/>
    </source>
</evidence>
<keyword evidence="6" id="KW-1185">Reference proteome</keyword>
<dbReference type="InterPro" id="IPR001624">
    <property type="entry name" value="FliE"/>
</dbReference>
<proteinExistence type="inferred from homology"/>
<comment type="subcellular location">
    <subcellularLocation>
        <location evidence="1 4">Bacterial flagellum basal body</location>
    </subcellularLocation>
</comment>
<gene>
    <name evidence="4" type="primary">fliE</name>
    <name evidence="5" type="ORF">FHW37_104630</name>
</gene>
<dbReference type="RefSeq" id="WP_145639099.1">
    <property type="nucleotide sequence ID" value="NZ_VIWP01000004.1"/>
</dbReference>
<dbReference type="GO" id="GO:0005198">
    <property type="term" value="F:structural molecule activity"/>
    <property type="evidence" value="ECO:0007669"/>
    <property type="project" value="InterPro"/>
</dbReference>
<keyword evidence="3 4" id="KW-0975">Bacterial flagellum</keyword>
<dbReference type="GO" id="GO:0071973">
    <property type="term" value="P:bacterial-type flagellum-dependent cell motility"/>
    <property type="evidence" value="ECO:0007669"/>
    <property type="project" value="InterPro"/>
</dbReference>
<dbReference type="PANTHER" id="PTHR34653:SF1">
    <property type="entry name" value="FLAGELLAR HOOK-BASAL BODY COMPLEX PROTEIN FLIE"/>
    <property type="match status" value="1"/>
</dbReference>
<dbReference type="OrthoDB" id="9812413at2"/>
<keyword evidence="5" id="KW-0966">Cell projection</keyword>
<protein>
    <recommendedName>
        <fullName evidence="4">Flagellar hook-basal body complex protein FliE</fullName>
    </recommendedName>
</protein>